<dbReference type="AlphaFoldDB" id="E3CF45"/>
<reference evidence="1 2" key="1">
    <citation type="submission" date="2010-10" db="EMBL/GenBank/DDBJ databases">
        <authorList>
            <person name="Durkin A.S."/>
            <person name="Madupu R."/>
            <person name="Torralba M."/>
            <person name="Gillis M."/>
            <person name="Methe B."/>
            <person name="Sutton G."/>
            <person name="Nelson K.E."/>
        </authorList>
    </citation>
    <scope>NUCLEOTIDE SEQUENCE [LARGE SCALE GENOMIC DNA]</scope>
    <source>
        <strain evidence="1 2">F0405</strain>
    </source>
</reference>
<sequence length="100" mass="11552">MSILPLGTIVYLKEGSQKLMILNRGVTIDQNGESVLFDYSAALYPIGLNPERLFYFNRGDVDKVVYFGYSDEEEERFAEIYQRWLDENSETIKKGVTKSK</sequence>
<gene>
    <name evidence="1" type="ORF">HMPREF9626_1807</name>
</gene>
<dbReference type="EMBL" id="AEKM01000012">
    <property type="protein sequence ID" value="EFQ54693.1"/>
    <property type="molecule type" value="Genomic_DNA"/>
</dbReference>
<dbReference type="Proteomes" id="UP000003812">
    <property type="component" value="Unassembled WGS sequence"/>
</dbReference>
<name>E3CF45_STRPA</name>
<accession>E3CF45</accession>
<evidence type="ECO:0000313" key="2">
    <source>
        <dbReference type="Proteomes" id="UP000003812"/>
    </source>
</evidence>
<protein>
    <recommendedName>
        <fullName evidence="3">DUF4176 domain-containing protein</fullName>
    </recommendedName>
</protein>
<dbReference type="Pfam" id="PF13780">
    <property type="entry name" value="DUF4176"/>
    <property type="match status" value="1"/>
</dbReference>
<evidence type="ECO:0000313" key="1">
    <source>
        <dbReference type="EMBL" id="EFQ54693.1"/>
    </source>
</evidence>
<comment type="caution">
    <text evidence="1">The sequence shown here is derived from an EMBL/GenBank/DDBJ whole genome shotgun (WGS) entry which is preliminary data.</text>
</comment>
<organism evidence="1 2">
    <name type="scientific">Streptococcus parasanguinis F0405</name>
    <dbReference type="NCBI Taxonomy" id="905067"/>
    <lineage>
        <taxon>Bacteria</taxon>
        <taxon>Bacillati</taxon>
        <taxon>Bacillota</taxon>
        <taxon>Bacilli</taxon>
        <taxon>Lactobacillales</taxon>
        <taxon>Streptococcaceae</taxon>
        <taxon>Streptococcus</taxon>
    </lineage>
</organism>
<evidence type="ECO:0008006" key="3">
    <source>
        <dbReference type="Google" id="ProtNLM"/>
    </source>
</evidence>
<proteinExistence type="predicted"/>
<dbReference type="InterPro" id="IPR025233">
    <property type="entry name" value="DUF4176"/>
</dbReference>